<organism evidence="1 2">
    <name type="scientific">Phytophthora lilii</name>
    <dbReference type="NCBI Taxonomy" id="2077276"/>
    <lineage>
        <taxon>Eukaryota</taxon>
        <taxon>Sar</taxon>
        <taxon>Stramenopiles</taxon>
        <taxon>Oomycota</taxon>
        <taxon>Peronosporomycetes</taxon>
        <taxon>Peronosporales</taxon>
        <taxon>Peronosporaceae</taxon>
        <taxon>Phytophthora</taxon>
    </lineage>
</organism>
<sequence length="144" mass="16045">MDDLALQEATEKSKVIGAKTMKMYRRGISRCLVWLYQHNRNILSDDFLGALPEEDLKENAIGILSLTIAGARRFLTQAQPKVPPINFALHQAEDFEKFLCSLANKDGGKPGQSVYDSMRSSLFHLYRGCGCSMSVDFAANLTRA</sequence>
<dbReference type="Proteomes" id="UP001165083">
    <property type="component" value="Unassembled WGS sequence"/>
</dbReference>
<protein>
    <submittedName>
        <fullName evidence="1">Unnamed protein product</fullName>
    </submittedName>
</protein>
<dbReference type="EMBL" id="BSXW01000995">
    <property type="protein sequence ID" value="GMF32552.1"/>
    <property type="molecule type" value="Genomic_DNA"/>
</dbReference>
<name>A0A9W6X6K5_9STRA</name>
<reference evidence="1" key="1">
    <citation type="submission" date="2023-04" db="EMBL/GenBank/DDBJ databases">
        <title>Phytophthora lilii NBRC 32176.</title>
        <authorList>
            <person name="Ichikawa N."/>
            <person name="Sato H."/>
            <person name="Tonouchi N."/>
        </authorList>
    </citation>
    <scope>NUCLEOTIDE SEQUENCE</scope>
    <source>
        <strain evidence="1">NBRC 32176</strain>
    </source>
</reference>
<dbReference type="AlphaFoldDB" id="A0A9W6X6K5"/>
<accession>A0A9W6X6K5</accession>
<gene>
    <name evidence="1" type="ORF">Plil01_001391300</name>
</gene>
<evidence type="ECO:0000313" key="1">
    <source>
        <dbReference type="EMBL" id="GMF32552.1"/>
    </source>
</evidence>
<dbReference type="OrthoDB" id="128525at2759"/>
<comment type="caution">
    <text evidence="1">The sequence shown here is derived from an EMBL/GenBank/DDBJ whole genome shotgun (WGS) entry which is preliminary data.</text>
</comment>
<keyword evidence="2" id="KW-1185">Reference proteome</keyword>
<evidence type="ECO:0000313" key="2">
    <source>
        <dbReference type="Proteomes" id="UP001165083"/>
    </source>
</evidence>
<proteinExistence type="predicted"/>